<proteinExistence type="predicted"/>
<keyword evidence="2" id="KW-1185">Reference proteome</keyword>
<protein>
    <recommendedName>
        <fullName evidence="3">Transposase</fullName>
    </recommendedName>
</protein>
<evidence type="ECO:0008006" key="3">
    <source>
        <dbReference type="Google" id="ProtNLM"/>
    </source>
</evidence>
<reference evidence="1 2" key="1">
    <citation type="submission" date="2024-06" db="EMBL/GenBank/DDBJ databases">
        <title>The Natural Products Discovery Center: Release of the First 8490 Sequenced Strains for Exploring Actinobacteria Biosynthetic Diversity.</title>
        <authorList>
            <person name="Kalkreuter E."/>
            <person name="Kautsar S.A."/>
            <person name="Yang D."/>
            <person name="Bader C.D."/>
            <person name="Teijaro C.N."/>
            <person name="Fluegel L."/>
            <person name="Davis C.M."/>
            <person name="Simpson J.R."/>
            <person name="Lauterbach L."/>
            <person name="Steele A.D."/>
            <person name="Gui C."/>
            <person name="Meng S."/>
            <person name="Li G."/>
            <person name="Viehrig K."/>
            <person name="Ye F."/>
            <person name="Su P."/>
            <person name="Kiefer A.F."/>
            <person name="Nichols A."/>
            <person name="Cepeda A.J."/>
            <person name="Yan W."/>
            <person name="Fan B."/>
            <person name="Jiang Y."/>
            <person name="Adhikari A."/>
            <person name="Zheng C.-J."/>
            <person name="Schuster L."/>
            <person name="Cowan T.M."/>
            <person name="Smanski M.J."/>
            <person name="Chevrette M.G."/>
            <person name="De Carvalho L.P.S."/>
            <person name="Shen B."/>
        </authorList>
    </citation>
    <scope>NUCLEOTIDE SEQUENCE [LARGE SCALE GENOMIC DNA]</scope>
    <source>
        <strain evidence="1 2">NPDC000234</strain>
    </source>
</reference>
<dbReference type="EMBL" id="JBEPEK010000111">
    <property type="protein sequence ID" value="MER7181283.1"/>
    <property type="molecule type" value="Genomic_DNA"/>
</dbReference>
<accession>A0ABV1WWW5</accession>
<evidence type="ECO:0000313" key="1">
    <source>
        <dbReference type="EMBL" id="MER7181283.1"/>
    </source>
</evidence>
<sequence>MSARGPRRAVTDPEVLSAASWSADALLSEVRADVAEHVGNPAATLVLDDTQVQKKGDQVG</sequence>
<organism evidence="1 2">
    <name type="scientific">Streptomyces hyaluromycini</name>
    <dbReference type="NCBI Taxonomy" id="1377993"/>
    <lineage>
        <taxon>Bacteria</taxon>
        <taxon>Bacillati</taxon>
        <taxon>Actinomycetota</taxon>
        <taxon>Actinomycetes</taxon>
        <taxon>Kitasatosporales</taxon>
        <taxon>Streptomycetaceae</taxon>
        <taxon>Streptomyces</taxon>
    </lineage>
</organism>
<evidence type="ECO:0000313" key="2">
    <source>
        <dbReference type="Proteomes" id="UP001474181"/>
    </source>
</evidence>
<dbReference type="RefSeq" id="WP_350781985.1">
    <property type="nucleotide sequence ID" value="NZ_JBEPEK010000111.1"/>
</dbReference>
<comment type="caution">
    <text evidence="1">The sequence shown here is derived from an EMBL/GenBank/DDBJ whole genome shotgun (WGS) entry which is preliminary data.</text>
</comment>
<name>A0ABV1WWW5_9ACTN</name>
<dbReference type="Proteomes" id="UP001474181">
    <property type="component" value="Unassembled WGS sequence"/>
</dbReference>
<gene>
    <name evidence="1" type="ORF">ABT404_17680</name>
</gene>